<evidence type="ECO:0000313" key="2">
    <source>
        <dbReference type="Proteomes" id="UP000297065"/>
    </source>
</evidence>
<dbReference type="RefSeq" id="WP_136400564.1">
    <property type="nucleotide sequence ID" value="NZ_CP036295.1"/>
</dbReference>
<evidence type="ECO:0000313" key="1">
    <source>
        <dbReference type="EMBL" id="QCC86482.1"/>
    </source>
</evidence>
<accession>A0A4P7US13</accession>
<sequence>MPDTAPALVKFRFSQIPLANLTVEKKRGPLPPANPPLLIFALIGFFPAALKQPPLRRTLPIFVFTAFFLLSRQPQQHFSSLSCRSLLFLAHGKAKHRMNKISRIAYAPGITFAIKSRSWRCLPYTRRSKAKAMAGVEGICKIRIFLA</sequence>
<proteinExistence type="predicted"/>
<reference evidence="1 2" key="1">
    <citation type="submission" date="2019-02" db="EMBL/GenBank/DDBJ databases">
        <title>Complete Genome Sequence of Desulfovibrio desulfuricans IC1, a Sulfonate Utilizing Anaerobe.</title>
        <authorList>
            <person name="Day L.A."/>
            <person name="De Leon K.B."/>
            <person name="Wall J.D."/>
        </authorList>
    </citation>
    <scope>NUCLEOTIDE SEQUENCE [LARGE SCALE GENOMIC DNA]</scope>
    <source>
        <strain evidence="1 2">IC1</strain>
    </source>
</reference>
<organism evidence="1 2">
    <name type="scientific">Desulfovibrio desulfuricans</name>
    <dbReference type="NCBI Taxonomy" id="876"/>
    <lineage>
        <taxon>Bacteria</taxon>
        <taxon>Pseudomonadati</taxon>
        <taxon>Thermodesulfobacteriota</taxon>
        <taxon>Desulfovibrionia</taxon>
        <taxon>Desulfovibrionales</taxon>
        <taxon>Desulfovibrionaceae</taxon>
        <taxon>Desulfovibrio</taxon>
    </lineage>
</organism>
<dbReference type="Proteomes" id="UP000297065">
    <property type="component" value="Chromosome"/>
</dbReference>
<dbReference type="EMBL" id="CP036295">
    <property type="protein sequence ID" value="QCC86482.1"/>
    <property type="molecule type" value="Genomic_DNA"/>
</dbReference>
<name>A0A4P7US13_DESDE</name>
<dbReference type="AlphaFoldDB" id="A0A4P7US13"/>
<gene>
    <name evidence="1" type="ORF">DDIC_11475</name>
</gene>
<protein>
    <submittedName>
        <fullName evidence="1">Uncharacterized protein</fullName>
    </submittedName>
</protein>